<reference evidence="8" key="1">
    <citation type="submission" date="2016-11" db="EMBL/GenBank/DDBJ databases">
        <authorList>
            <person name="Varghese N."/>
            <person name="Submissions S."/>
        </authorList>
    </citation>
    <scope>NUCLEOTIDE SEQUENCE [LARGE SCALE GENOMIC DNA]</scope>
    <source>
        <strain evidence="8">DSM 22212</strain>
    </source>
</reference>
<dbReference type="Gene3D" id="1.50.10.100">
    <property type="entry name" value="Chondroitin AC/alginate lyase"/>
    <property type="match status" value="1"/>
</dbReference>
<protein>
    <submittedName>
        <fullName evidence="7">Alginate lyase</fullName>
    </submittedName>
</protein>
<dbReference type="PANTHER" id="PTHR39210">
    <property type="entry name" value="HEPARIN-SULFATE LYASE"/>
    <property type="match status" value="1"/>
</dbReference>
<dbReference type="Pfam" id="PF07940">
    <property type="entry name" value="Hepar_II_III_C"/>
    <property type="match status" value="1"/>
</dbReference>
<evidence type="ECO:0000259" key="6">
    <source>
        <dbReference type="Pfam" id="PF07940"/>
    </source>
</evidence>
<proteinExistence type="predicted"/>
<dbReference type="SUPFAM" id="SSF48230">
    <property type="entry name" value="Chondroitin AC/alginate lyase"/>
    <property type="match status" value="1"/>
</dbReference>
<evidence type="ECO:0000256" key="1">
    <source>
        <dbReference type="ARBA" id="ARBA00004418"/>
    </source>
</evidence>
<gene>
    <name evidence="7" type="ORF">SAMN04488087_1297</name>
</gene>
<evidence type="ECO:0000256" key="4">
    <source>
        <dbReference type="ARBA" id="ARBA00023239"/>
    </source>
</evidence>
<evidence type="ECO:0000313" key="7">
    <source>
        <dbReference type="EMBL" id="SHK50180.1"/>
    </source>
</evidence>
<keyword evidence="4 7" id="KW-0456">Lyase</keyword>
<keyword evidence="2" id="KW-0732">Signal</keyword>
<dbReference type="RefSeq" id="WP_084660534.1">
    <property type="nucleotide sequence ID" value="NZ_FRAU01000003.1"/>
</dbReference>
<feature type="domain" description="Alginate lyase" evidence="5">
    <location>
        <begin position="79"/>
        <end position="292"/>
    </location>
</feature>
<sequence length="743" mass="83080">MMYYMIRRAIQIGLCGLVVGGLEAGYAQQHPRLFITAAEAAAIRQAIGHYALLDTTLGQVRVEVEAALSHPMDVPPPGEAGGYAHERHKQNYRDMYKAGLLFQITGDARYARFVRDMLMAYAAMYPELGPHPRSERQVPGKLFHQLLNECVWLVHTVIAYDAIYNWLSEEERAHIETSVLRPMASWIVNEGAREFDKIHNHGIWAVAAVGMTGYVIEEPEWVEKALYGTKKDGSAGFFAQLDQLFSPDGYYVEGPYYARYALWPLFFFAEAIERNEPERGIYAYRDSILKKALYATVQTTFPDGVFPPINDASLTMNVKAPGVVLGTNVVFARYGGDAALLGVVREQGQVILNGAGLAVAKAYAEAAAVPQMTWPSIEFTDGADGKRGGIGLLRAGTGRQQTVVLMKYGAHGMGHGHFDKLHFMLYDGGRQVIRDYGFARFINVEPKYGGRYLPENNSYAKQTIAHNTVVVDEISQNRADPKIAETLSGERHFFDGKGPVQAMSARANGYWPGVNMQRTLLLIEDSRLDYPVVVDLYRVVSDSTHQYDYPIHFLGQPIWTNVRLQSYTEQLRPLGADYGYQHIWKEAQARTDSVIQFTWLDGHRYYTWTVAAAPATQVILGRIGANDPHFNLRREPLILVRRWAKTHLFASVIEPHGYFHEAREVSLQARPQIKTVRVVGHNEAASVVEVVGKGGWRWTIMVTNGPDNPEARHTVTFGGRTFTWTGNYAVEGVAVASGSSFHD</sequence>
<feature type="domain" description="Heparinase II/III-like C-terminal" evidence="6">
    <location>
        <begin position="381"/>
        <end position="554"/>
    </location>
</feature>
<dbReference type="EMBL" id="FRAU01000003">
    <property type="protein sequence ID" value="SHK50180.1"/>
    <property type="molecule type" value="Genomic_DNA"/>
</dbReference>
<evidence type="ECO:0000313" key="8">
    <source>
        <dbReference type="Proteomes" id="UP000185812"/>
    </source>
</evidence>
<evidence type="ECO:0000259" key="5">
    <source>
        <dbReference type="Pfam" id="PF05426"/>
    </source>
</evidence>
<dbReference type="Pfam" id="PF05426">
    <property type="entry name" value="Alginate_lyase"/>
    <property type="match status" value="1"/>
</dbReference>
<dbReference type="GO" id="GO:0042597">
    <property type="term" value="C:periplasmic space"/>
    <property type="evidence" value="ECO:0007669"/>
    <property type="project" value="UniProtKB-SubCell"/>
</dbReference>
<evidence type="ECO:0000256" key="2">
    <source>
        <dbReference type="ARBA" id="ARBA00022729"/>
    </source>
</evidence>
<dbReference type="Gene3D" id="2.70.98.70">
    <property type="match status" value="1"/>
</dbReference>
<dbReference type="InterPro" id="IPR008397">
    <property type="entry name" value="Alginate_lyase_dom"/>
</dbReference>
<evidence type="ECO:0000256" key="3">
    <source>
        <dbReference type="ARBA" id="ARBA00022764"/>
    </source>
</evidence>
<dbReference type="OrthoDB" id="9772435at2"/>
<dbReference type="InterPro" id="IPR008929">
    <property type="entry name" value="Chondroitin_lyas"/>
</dbReference>
<keyword evidence="3" id="KW-0574">Periplasm</keyword>
<dbReference type="GO" id="GO:0016829">
    <property type="term" value="F:lyase activity"/>
    <property type="evidence" value="ECO:0007669"/>
    <property type="project" value="UniProtKB-KW"/>
</dbReference>
<comment type="subcellular location">
    <subcellularLocation>
        <location evidence="1">Periplasm</location>
    </subcellularLocation>
</comment>
<dbReference type="InterPro" id="IPR012480">
    <property type="entry name" value="Hepar_II_III_C"/>
</dbReference>
<organism evidence="7 8">
    <name type="scientific">Rhodothermus profundi</name>
    <dbReference type="NCBI Taxonomy" id="633813"/>
    <lineage>
        <taxon>Bacteria</taxon>
        <taxon>Pseudomonadati</taxon>
        <taxon>Rhodothermota</taxon>
        <taxon>Rhodothermia</taxon>
        <taxon>Rhodothermales</taxon>
        <taxon>Rhodothermaceae</taxon>
        <taxon>Rhodothermus</taxon>
    </lineage>
</organism>
<dbReference type="AlphaFoldDB" id="A0A1M6SZT9"/>
<name>A0A1M6SZT9_9BACT</name>
<accession>A0A1M6SZT9</accession>
<dbReference type="Proteomes" id="UP000185812">
    <property type="component" value="Unassembled WGS sequence"/>
</dbReference>
<dbReference type="STRING" id="633813.SAMN04488087_1297"/>
<keyword evidence="8" id="KW-1185">Reference proteome</keyword>
<dbReference type="PANTHER" id="PTHR39210:SF1">
    <property type="entry name" value="HEPARIN-SULFATE LYASE"/>
    <property type="match status" value="1"/>
</dbReference>